<dbReference type="EMBL" id="LXLI01000026">
    <property type="protein sequence ID" value="OFC91942.1"/>
    <property type="molecule type" value="Genomic_DNA"/>
</dbReference>
<reference evidence="2 3" key="1">
    <citation type="submission" date="2016-04" db="EMBL/GenBank/DDBJ databases">
        <title>Bacillus thuringiensis and Bacillus weihenstephanensis as novel biocontrol agents of wilt causing Verticillium species.</title>
        <authorList>
            <person name="Hollensteiner J."/>
            <person name="Wemheuer F."/>
            <person name="Harting R."/>
            <person name="Kolarzyk A."/>
            <person name="Diaz-Valerio S."/>
            <person name="Poehlein A."/>
            <person name="Brzuszkiewicz E."/>
            <person name="Nesemann K."/>
            <person name="Braus-Stromeyer S."/>
            <person name="Braus G."/>
            <person name="Daniel R."/>
            <person name="Liesegang H."/>
        </authorList>
    </citation>
    <scope>NUCLEOTIDE SEQUENCE [LARGE SCALE GENOMIC DNA]</scope>
    <source>
        <strain evidence="2 3">GOE4</strain>
    </source>
</reference>
<evidence type="ECO:0000313" key="2">
    <source>
        <dbReference type="EMBL" id="OFC91942.1"/>
    </source>
</evidence>
<name>A0A9X5N2X2_BACTU</name>
<feature type="compositionally biased region" description="Basic and acidic residues" evidence="1">
    <location>
        <begin position="1"/>
        <end position="23"/>
    </location>
</feature>
<evidence type="ECO:0000256" key="1">
    <source>
        <dbReference type="SAM" id="MobiDB-lite"/>
    </source>
</evidence>
<sequence>MKEFTNDPGGHKVSDSGGWKEELDSGTGI</sequence>
<organism evidence="2 3">
    <name type="scientific">Bacillus thuringiensis</name>
    <dbReference type="NCBI Taxonomy" id="1428"/>
    <lineage>
        <taxon>Bacteria</taxon>
        <taxon>Bacillati</taxon>
        <taxon>Bacillota</taxon>
        <taxon>Bacilli</taxon>
        <taxon>Bacillales</taxon>
        <taxon>Bacillaceae</taxon>
        <taxon>Bacillus</taxon>
        <taxon>Bacillus cereus group</taxon>
    </lineage>
</organism>
<dbReference type="Proteomes" id="UP000175994">
    <property type="component" value="Unassembled WGS sequence"/>
</dbReference>
<evidence type="ECO:0000313" key="3">
    <source>
        <dbReference type="Proteomes" id="UP000175994"/>
    </source>
</evidence>
<protein>
    <submittedName>
        <fullName evidence="2">Uncharacterized protein</fullName>
    </submittedName>
</protein>
<dbReference type="AlphaFoldDB" id="A0A9X5N2X2"/>
<feature type="region of interest" description="Disordered" evidence="1">
    <location>
        <begin position="1"/>
        <end position="29"/>
    </location>
</feature>
<proteinExistence type="predicted"/>
<gene>
    <name evidence="2" type="ORF">BTGOE4_36400</name>
</gene>
<accession>A0A9X5N2X2</accession>
<comment type="caution">
    <text evidence="2">The sequence shown here is derived from an EMBL/GenBank/DDBJ whole genome shotgun (WGS) entry which is preliminary data.</text>
</comment>